<protein>
    <submittedName>
        <fullName evidence="1">Uncharacterized protein</fullName>
    </submittedName>
</protein>
<organism evidence="1">
    <name type="scientific">marine sediment metagenome</name>
    <dbReference type="NCBI Taxonomy" id="412755"/>
    <lineage>
        <taxon>unclassified sequences</taxon>
        <taxon>metagenomes</taxon>
        <taxon>ecological metagenomes</taxon>
    </lineage>
</organism>
<gene>
    <name evidence="1" type="ORF">LCGC14_0259310</name>
</gene>
<evidence type="ECO:0000313" key="1">
    <source>
        <dbReference type="EMBL" id="KKN87476.1"/>
    </source>
</evidence>
<sequence length="89" mass="9704">MFRRSALDDMMMAAEKMAMAATKWGAIDEFSLVGKCVDLAEVIRKATAAPAAIFHDIPILKSEDVPECPGCGKQVRRTFDTAKVGEDLD</sequence>
<accession>A0A0F9WMX4</accession>
<reference evidence="1" key="1">
    <citation type="journal article" date="2015" name="Nature">
        <title>Complex archaea that bridge the gap between prokaryotes and eukaryotes.</title>
        <authorList>
            <person name="Spang A."/>
            <person name="Saw J.H."/>
            <person name="Jorgensen S.L."/>
            <person name="Zaremba-Niedzwiedzka K."/>
            <person name="Martijn J."/>
            <person name="Lind A.E."/>
            <person name="van Eijk R."/>
            <person name="Schleper C."/>
            <person name="Guy L."/>
            <person name="Ettema T.J."/>
        </authorList>
    </citation>
    <scope>NUCLEOTIDE SEQUENCE</scope>
</reference>
<dbReference type="AlphaFoldDB" id="A0A0F9WMX4"/>
<comment type="caution">
    <text evidence="1">The sequence shown here is derived from an EMBL/GenBank/DDBJ whole genome shotgun (WGS) entry which is preliminary data.</text>
</comment>
<name>A0A0F9WMX4_9ZZZZ</name>
<proteinExistence type="predicted"/>
<dbReference type="EMBL" id="LAZR01000138">
    <property type="protein sequence ID" value="KKN87476.1"/>
    <property type="molecule type" value="Genomic_DNA"/>
</dbReference>